<gene>
    <name evidence="1" type="ORF">H103_02473</name>
</gene>
<dbReference type="EMBL" id="KK207772">
    <property type="protein sequence ID" value="EZF54867.1"/>
    <property type="molecule type" value="Genomic_DNA"/>
</dbReference>
<evidence type="ECO:0000313" key="1">
    <source>
        <dbReference type="EMBL" id="EZF54867.1"/>
    </source>
</evidence>
<accession>A0A022W927</accession>
<reference evidence="1" key="1">
    <citation type="submission" date="2014-02" db="EMBL/GenBank/DDBJ databases">
        <title>The Genome Sequence of Trichophyton rubrum (morphotype fischeri) CBS 288.86.</title>
        <authorList>
            <consortium name="The Broad Institute Genomics Platform"/>
            <person name="Cuomo C.A."/>
            <person name="White T.C."/>
            <person name="Graser Y."/>
            <person name="Martinez-Rossi N."/>
            <person name="Heitman J."/>
            <person name="Young S.K."/>
            <person name="Zeng Q."/>
            <person name="Gargeya S."/>
            <person name="Abouelleil A."/>
            <person name="Alvarado L."/>
            <person name="Chapman S.B."/>
            <person name="Gainer-Dewar J."/>
            <person name="Goldberg J."/>
            <person name="Griggs A."/>
            <person name="Gujja S."/>
            <person name="Hansen M."/>
            <person name="Howarth C."/>
            <person name="Imamovic A."/>
            <person name="Larimer J."/>
            <person name="Martinez D."/>
            <person name="Murphy C."/>
            <person name="Pearson M.D."/>
            <person name="Persinoti G."/>
            <person name="Poon T."/>
            <person name="Priest M."/>
            <person name="Roberts A.D."/>
            <person name="Saif S."/>
            <person name="Shea T.D."/>
            <person name="Sykes S.N."/>
            <person name="Wortman J."/>
            <person name="Nusbaum C."/>
            <person name="Birren B."/>
        </authorList>
    </citation>
    <scope>NUCLEOTIDE SEQUENCE [LARGE SCALE GENOMIC DNA]</scope>
    <source>
        <strain evidence="1">CBS 288.86</strain>
    </source>
</reference>
<dbReference type="Proteomes" id="UP000023758">
    <property type="component" value="Unassembled WGS sequence"/>
</dbReference>
<name>A0A022W927_TRIRU</name>
<protein>
    <submittedName>
        <fullName evidence="1">Uncharacterized protein</fullName>
    </submittedName>
</protein>
<dbReference type="AlphaFoldDB" id="A0A022W927"/>
<dbReference type="HOGENOM" id="CLU_1628247_0_0_1"/>
<proteinExistence type="predicted"/>
<sequence length="163" mass="18586">MKSYNAVKSDYDLQKDARRDADYLCQVDRRQVDRHEKEEKTAHPRAHSKEKAFLLSLYKLRAASISRQAAFTPFLAFAIEFIGQFHASQQASSYERMANPTERMGCLPGGTRRATTSYDMRFCGGYIDGLSHVYPRTKPKTKLPSEKQREAECISKRVVNGTA</sequence>
<organism evidence="1">
    <name type="scientific">Trichophyton rubrum CBS 288.86</name>
    <dbReference type="NCBI Taxonomy" id="1215330"/>
    <lineage>
        <taxon>Eukaryota</taxon>
        <taxon>Fungi</taxon>
        <taxon>Dikarya</taxon>
        <taxon>Ascomycota</taxon>
        <taxon>Pezizomycotina</taxon>
        <taxon>Eurotiomycetes</taxon>
        <taxon>Eurotiomycetidae</taxon>
        <taxon>Onygenales</taxon>
        <taxon>Arthrodermataceae</taxon>
        <taxon>Trichophyton</taxon>
    </lineage>
</organism>